<protein>
    <recommendedName>
        <fullName evidence="3">C2H2-type domain-containing protein</fullName>
    </recommendedName>
</protein>
<evidence type="ECO:0000259" key="3">
    <source>
        <dbReference type="PROSITE" id="PS50157"/>
    </source>
</evidence>
<evidence type="ECO:0000313" key="5">
    <source>
        <dbReference type="Proteomes" id="UP001444661"/>
    </source>
</evidence>
<dbReference type="Pfam" id="PF00096">
    <property type="entry name" value="zf-C2H2"/>
    <property type="match status" value="1"/>
</dbReference>
<dbReference type="Proteomes" id="UP001444661">
    <property type="component" value="Unassembled WGS sequence"/>
</dbReference>
<comment type="caution">
    <text evidence="4">The sequence shown here is derived from an EMBL/GenBank/DDBJ whole genome shotgun (WGS) entry which is preliminary data.</text>
</comment>
<evidence type="ECO:0000256" key="1">
    <source>
        <dbReference type="PROSITE-ProRule" id="PRU00042"/>
    </source>
</evidence>
<feature type="compositionally biased region" description="Basic and acidic residues" evidence="2">
    <location>
        <begin position="105"/>
        <end position="117"/>
    </location>
</feature>
<evidence type="ECO:0000313" key="4">
    <source>
        <dbReference type="EMBL" id="KAK8035567.1"/>
    </source>
</evidence>
<name>A0ABR1SMJ5_9PEZI</name>
<feature type="domain" description="C2H2-type" evidence="3">
    <location>
        <begin position="6"/>
        <end position="36"/>
    </location>
</feature>
<keyword evidence="1" id="KW-0479">Metal-binding</keyword>
<evidence type="ECO:0000256" key="2">
    <source>
        <dbReference type="SAM" id="MobiDB-lite"/>
    </source>
</evidence>
<organism evidence="4 5">
    <name type="scientific">Apiospora rasikravindrae</name>
    <dbReference type="NCBI Taxonomy" id="990691"/>
    <lineage>
        <taxon>Eukaryota</taxon>
        <taxon>Fungi</taxon>
        <taxon>Dikarya</taxon>
        <taxon>Ascomycota</taxon>
        <taxon>Pezizomycotina</taxon>
        <taxon>Sordariomycetes</taxon>
        <taxon>Xylariomycetidae</taxon>
        <taxon>Amphisphaeriales</taxon>
        <taxon>Apiosporaceae</taxon>
        <taxon>Apiospora</taxon>
    </lineage>
</organism>
<dbReference type="PROSITE" id="PS50157">
    <property type="entry name" value="ZINC_FINGER_C2H2_2"/>
    <property type="match status" value="1"/>
</dbReference>
<reference evidence="4 5" key="1">
    <citation type="submission" date="2023-01" db="EMBL/GenBank/DDBJ databases">
        <title>Analysis of 21 Apiospora genomes using comparative genomics revels a genus with tremendous synthesis potential of carbohydrate active enzymes and secondary metabolites.</title>
        <authorList>
            <person name="Sorensen T."/>
        </authorList>
    </citation>
    <scope>NUCLEOTIDE SEQUENCE [LARGE SCALE GENOMIC DNA]</scope>
    <source>
        <strain evidence="4 5">CBS 33761</strain>
    </source>
</reference>
<feature type="compositionally biased region" description="Basic and acidic residues" evidence="2">
    <location>
        <begin position="163"/>
        <end position="197"/>
    </location>
</feature>
<proteinExistence type="predicted"/>
<dbReference type="Gene3D" id="3.30.160.60">
    <property type="entry name" value="Classic Zinc Finger"/>
    <property type="match status" value="1"/>
</dbReference>
<dbReference type="EMBL" id="JAQQWK010000009">
    <property type="protein sequence ID" value="KAK8035567.1"/>
    <property type="molecule type" value="Genomic_DNA"/>
</dbReference>
<sequence>MAPTRVPCPKCSLTFRKQKHLRRHLKNDPHHVAKCPFPIKDCQKVYADYNVMVKHLRKDVQDHSGLGLDEIHKLVASMHADKEAIAKLEPEKWVLQLFRNAKRENKEMERTNEKRSDLAPSKKLKRKAAAAMEKKNEQVKKNKNNSSKHGGESGTRSSWKFDLTGRRDHHKLIADEPMKNDGKNKSCYESEPEEWWK</sequence>
<gene>
    <name evidence="4" type="ORF">PG993_010562</name>
</gene>
<dbReference type="InterPro" id="IPR013087">
    <property type="entry name" value="Znf_C2H2_type"/>
</dbReference>
<feature type="region of interest" description="Disordered" evidence="2">
    <location>
        <begin position="105"/>
        <end position="197"/>
    </location>
</feature>
<keyword evidence="1" id="KW-0862">Zinc</keyword>
<keyword evidence="1" id="KW-0863">Zinc-finger</keyword>
<accession>A0ABR1SMJ5</accession>
<keyword evidence="5" id="KW-1185">Reference proteome</keyword>
<dbReference type="PROSITE" id="PS00028">
    <property type="entry name" value="ZINC_FINGER_C2H2_1"/>
    <property type="match status" value="1"/>
</dbReference>